<dbReference type="RefSeq" id="XP_064718064.1">
    <property type="nucleotide sequence ID" value="XM_064861992.1"/>
</dbReference>
<dbReference type="EMBL" id="CP143806">
    <property type="protein sequence ID" value="WVO18824.1"/>
    <property type="molecule type" value="Genomic_DNA"/>
</dbReference>
<dbReference type="SUPFAM" id="SSF51735">
    <property type="entry name" value="NAD(P)-binding Rossmann-fold domains"/>
    <property type="match status" value="1"/>
</dbReference>
<dbReference type="PANTHER" id="PTHR43431">
    <property type="entry name" value="OXIDOREDUCTASE, SHORT CHAIN DEHYDROGENASE/REDUCTASE FAMILY (AFU_ORTHOLOGUE AFUA_5G14000)"/>
    <property type="match status" value="1"/>
</dbReference>
<dbReference type="Gene3D" id="3.40.50.720">
    <property type="entry name" value="NAD(P)-binding Rossmann-like Domain"/>
    <property type="match status" value="1"/>
</dbReference>
<protein>
    <recommendedName>
        <fullName evidence="3">Short-chain dehydrogenase</fullName>
    </recommendedName>
</protein>
<organism evidence="1 2">
    <name type="scientific">Cryptococcus decagattii</name>
    <dbReference type="NCBI Taxonomy" id="1859122"/>
    <lineage>
        <taxon>Eukaryota</taxon>
        <taxon>Fungi</taxon>
        <taxon>Dikarya</taxon>
        <taxon>Basidiomycota</taxon>
        <taxon>Agaricomycotina</taxon>
        <taxon>Tremellomycetes</taxon>
        <taxon>Tremellales</taxon>
        <taxon>Cryptococcaceae</taxon>
        <taxon>Cryptococcus</taxon>
        <taxon>Cryptococcus gattii species complex</taxon>
    </lineage>
</organism>
<evidence type="ECO:0000313" key="1">
    <source>
        <dbReference type="EMBL" id="WVO18824.1"/>
    </source>
</evidence>
<sequence length="229" mass="24688">MSTPRKIAVILGAGPGLATSVASLLTPTHSLVLLSRSLPGSLPSLPLPKIDPSNILAISSDGSPGSLKTAFEEMDKKWPDAKVDVGIYNVNAKFDLRGFLEKSEADLRTGLEAGVDKASREARGTLLFTGATMSLKAGAQFSSLAPGMFARRALAQSLAREFGPQGVHVAHVIIDAVMDTPPVRQWMGEDKDGKRMKTNEAAQVYLDVINQKRSAWTHEIDLRPDVEKW</sequence>
<keyword evidence="2" id="KW-1185">Reference proteome</keyword>
<dbReference type="Proteomes" id="UP001432216">
    <property type="component" value="Chromosome 1"/>
</dbReference>
<name>A0ABZ2ALK0_9TREE</name>
<dbReference type="GeneID" id="89986872"/>
<dbReference type="PANTHER" id="PTHR43431:SF7">
    <property type="entry name" value="OXIDOREDUCTASE, SHORT CHAIN DEHYDROGENASE_REDUCTASE FAMILY (AFU_ORTHOLOGUE AFUA_5G14000)"/>
    <property type="match status" value="1"/>
</dbReference>
<dbReference type="InterPro" id="IPR036291">
    <property type="entry name" value="NAD(P)-bd_dom_sf"/>
</dbReference>
<evidence type="ECO:0000313" key="2">
    <source>
        <dbReference type="Proteomes" id="UP001432216"/>
    </source>
</evidence>
<gene>
    <name evidence="1" type="ORF">IAS62_000096</name>
</gene>
<proteinExistence type="predicted"/>
<evidence type="ECO:0008006" key="3">
    <source>
        <dbReference type="Google" id="ProtNLM"/>
    </source>
</evidence>
<reference evidence="1 2" key="1">
    <citation type="submission" date="2024-01" db="EMBL/GenBank/DDBJ databases">
        <title>Comparative genomics of Cryptococcus and Kwoniella reveals pathogenesis evolution and contrasting modes of karyotype evolution via chromosome fusion or intercentromeric recombination.</title>
        <authorList>
            <person name="Coelho M.A."/>
            <person name="David-Palma M."/>
            <person name="Shea T."/>
            <person name="Bowers K."/>
            <person name="McGinley-Smith S."/>
            <person name="Mohammad A.W."/>
            <person name="Gnirke A."/>
            <person name="Yurkov A.M."/>
            <person name="Nowrousian M."/>
            <person name="Sun S."/>
            <person name="Cuomo C.A."/>
            <person name="Heitman J."/>
        </authorList>
    </citation>
    <scope>NUCLEOTIDE SEQUENCE [LARGE SCALE GENOMIC DNA]</scope>
    <source>
        <strain evidence="1 2">7685027</strain>
    </source>
</reference>
<accession>A0ABZ2ALK0</accession>